<feature type="region of interest" description="Disordered" evidence="1">
    <location>
        <begin position="267"/>
        <end position="333"/>
    </location>
</feature>
<organism evidence="2 3">
    <name type="scientific">Hortaea werneckii</name>
    <name type="common">Black yeast</name>
    <name type="synonym">Cladosporium werneckii</name>
    <dbReference type="NCBI Taxonomy" id="91943"/>
    <lineage>
        <taxon>Eukaryota</taxon>
        <taxon>Fungi</taxon>
        <taxon>Dikarya</taxon>
        <taxon>Ascomycota</taxon>
        <taxon>Pezizomycotina</taxon>
        <taxon>Dothideomycetes</taxon>
        <taxon>Dothideomycetidae</taxon>
        <taxon>Mycosphaerellales</taxon>
        <taxon>Teratosphaeriaceae</taxon>
        <taxon>Hortaea</taxon>
    </lineage>
</organism>
<evidence type="ECO:0008006" key="4">
    <source>
        <dbReference type="Google" id="ProtNLM"/>
    </source>
</evidence>
<protein>
    <recommendedName>
        <fullName evidence="4">Protein STB3</fullName>
    </recommendedName>
</protein>
<feature type="region of interest" description="Disordered" evidence="1">
    <location>
        <begin position="346"/>
        <end position="389"/>
    </location>
</feature>
<dbReference type="EMBL" id="QWIM01001448">
    <property type="protein sequence ID" value="RMY25792.1"/>
    <property type="molecule type" value="Genomic_DNA"/>
</dbReference>
<name>A0A3M7AED7_HORWE</name>
<dbReference type="InterPro" id="IPR018818">
    <property type="entry name" value="Stb3"/>
</dbReference>
<dbReference type="GO" id="GO:0043565">
    <property type="term" value="F:sequence-specific DNA binding"/>
    <property type="evidence" value="ECO:0007669"/>
    <property type="project" value="TreeGrafter"/>
</dbReference>
<feature type="compositionally biased region" description="Acidic residues" evidence="1">
    <location>
        <begin position="354"/>
        <end position="370"/>
    </location>
</feature>
<dbReference type="PANTHER" id="PTHR28164:SF1">
    <property type="entry name" value="PROTEIN STB3"/>
    <property type="match status" value="1"/>
</dbReference>
<comment type="caution">
    <text evidence="2">The sequence shown here is derived from an EMBL/GenBank/DDBJ whole genome shotgun (WGS) entry which is preliminary data.</text>
</comment>
<dbReference type="Proteomes" id="UP000276864">
    <property type="component" value="Unassembled WGS sequence"/>
</dbReference>
<evidence type="ECO:0000313" key="3">
    <source>
        <dbReference type="Proteomes" id="UP000276864"/>
    </source>
</evidence>
<dbReference type="AlphaFoldDB" id="A0A3M7AED7"/>
<dbReference type="VEuPathDB" id="FungiDB:BTJ68_03445"/>
<dbReference type="PANTHER" id="PTHR28164">
    <property type="entry name" value="PROTEIN STB3"/>
    <property type="match status" value="1"/>
</dbReference>
<evidence type="ECO:0000256" key="1">
    <source>
        <dbReference type="SAM" id="MobiDB-lite"/>
    </source>
</evidence>
<sequence length="456" mass="48327">MGEPSTLADEASMTTALIIHSRTHTHTYYIHSTLIQILATSTPHTAFTFSLLFNGISLLKANPPTRALLSKQPTALMAQAASAGKAIAMPTPSVDIPRVRDAGSAKANFSNPEKLAHALLTPPNSISPDLPAHAIYSSGQSPPLISIDEELEMHGSGEQSVGPEQAHVGTASAPLSKGALSGLDASNTITPAMLAKHHLPGIMLGNGPRPIRYVMGELTQSVPGFSRIPPAKARRLVVAALESRNGGGVDGNVAFCKTGWGRWDAHIKGSPRDSGIGSFNEGHMSPPRSERSSYAMSHTDSGVHMPAPRAPSRYRDQHSGASWTASSIREEDELDMDLDVPENEADKMSLDGASNDESESLDDATDEEDWTATNSAAPRKSSMPIPGPRKDYNALSAAYARRYSSHSWTRRPSYLSNRPINHSSSMPSGGMTAINPATATPEEQAAAAALLSMGSM</sequence>
<reference evidence="2 3" key="1">
    <citation type="journal article" date="2018" name="BMC Genomics">
        <title>Genomic evidence for intraspecific hybridization in a clonal and extremely halotolerant yeast.</title>
        <authorList>
            <person name="Gostincar C."/>
            <person name="Stajich J.E."/>
            <person name="Zupancic J."/>
            <person name="Zalar P."/>
            <person name="Gunde-Cimerman N."/>
        </authorList>
    </citation>
    <scope>NUCLEOTIDE SEQUENCE [LARGE SCALE GENOMIC DNA]</scope>
    <source>
        <strain evidence="2 3">EXF-6651</strain>
    </source>
</reference>
<feature type="region of interest" description="Disordered" evidence="1">
    <location>
        <begin position="419"/>
        <end position="440"/>
    </location>
</feature>
<proteinExistence type="predicted"/>
<accession>A0A3M7AED7</accession>
<dbReference type="Pfam" id="PF10330">
    <property type="entry name" value="Stb3"/>
    <property type="match status" value="1"/>
</dbReference>
<dbReference type="GO" id="GO:0005634">
    <property type="term" value="C:nucleus"/>
    <property type="evidence" value="ECO:0007669"/>
    <property type="project" value="TreeGrafter"/>
</dbReference>
<evidence type="ECO:0000313" key="2">
    <source>
        <dbReference type="EMBL" id="RMY25792.1"/>
    </source>
</evidence>
<dbReference type="GO" id="GO:0000432">
    <property type="term" value="P:positive regulation of transcription from RNA polymerase II promoter by glucose"/>
    <property type="evidence" value="ECO:0007669"/>
    <property type="project" value="TreeGrafter"/>
</dbReference>
<gene>
    <name evidence="2" type="ORF">D0866_11014</name>
</gene>